<dbReference type="GO" id="GO:0046983">
    <property type="term" value="F:protein dimerization activity"/>
    <property type="evidence" value="ECO:0007669"/>
    <property type="project" value="InterPro"/>
</dbReference>
<dbReference type="InterPro" id="IPR002100">
    <property type="entry name" value="TF_MADSbox"/>
</dbReference>
<keyword evidence="4" id="KW-0804">Transcription</keyword>
<evidence type="ECO:0000256" key="2">
    <source>
        <dbReference type="ARBA" id="ARBA00023015"/>
    </source>
</evidence>
<evidence type="ECO:0000313" key="8">
    <source>
        <dbReference type="EMBL" id="KAK8954875.1"/>
    </source>
</evidence>
<evidence type="ECO:0000256" key="4">
    <source>
        <dbReference type="ARBA" id="ARBA00023163"/>
    </source>
</evidence>
<keyword evidence="3" id="KW-0238">DNA-binding</keyword>
<proteinExistence type="predicted"/>
<gene>
    <name evidence="8" type="primary">AGL61</name>
    <name evidence="8" type="ORF">KSP39_PZI002441</name>
</gene>
<keyword evidence="5" id="KW-0539">Nucleus</keyword>
<reference evidence="8 9" key="1">
    <citation type="journal article" date="2022" name="Nat. Plants">
        <title>Genomes of leafy and leafless Platanthera orchids illuminate the evolution of mycoheterotrophy.</title>
        <authorList>
            <person name="Li M.H."/>
            <person name="Liu K.W."/>
            <person name="Li Z."/>
            <person name="Lu H.C."/>
            <person name="Ye Q.L."/>
            <person name="Zhang D."/>
            <person name="Wang J.Y."/>
            <person name="Li Y.F."/>
            <person name="Zhong Z.M."/>
            <person name="Liu X."/>
            <person name="Yu X."/>
            <person name="Liu D.K."/>
            <person name="Tu X.D."/>
            <person name="Liu B."/>
            <person name="Hao Y."/>
            <person name="Liao X.Y."/>
            <person name="Jiang Y.T."/>
            <person name="Sun W.H."/>
            <person name="Chen J."/>
            <person name="Chen Y.Q."/>
            <person name="Ai Y."/>
            <person name="Zhai J.W."/>
            <person name="Wu S.S."/>
            <person name="Zhou Z."/>
            <person name="Hsiao Y.Y."/>
            <person name="Wu W.L."/>
            <person name="Chen Y.Y."/>
            <person name="Lin Y.F."/>
            <person name="Hsu J.L."/>
            <person name="Li C.Y."/>
            <person name="Wang Z.W."/>
            <person name="Zhao X."/>
            <person name="Zhong W.Y."/>
            <person name="Ma X.K."/>
            <person name="Ma L."/>
            <person name="Huang J."/>
            <person name="Chen G.Z."/>
            <person name="Huang M.Z."/>
            <person name="Huang L."/>
            <person name="Peng D.H."/>
            <person name="Luo Y.B."/>
            <person name="Zou S.Q."/>
            <person name="Chen S.P."/>
            <person name="Lan S."/>
            <person name="Tsai W.C."/>
            <person name="Van de Peer Y."/>
            <person name="Liu Z.J."/>
        </authorList>
    </citation>
    <scope>NUCLEOTIDE SEQUENCE [LARGE SCALE GENOMIC DNA]</scope>
    <source>
        <strain evidence="8">Lor287</strain>
    </source>
</reference>
<sequence>MFKSSHFFAEFTLFHTIYSEALSIQSSALAEPARSGRSPPGAGKARRRRSGTVLRGHRGGYCPRQMFPPTTNVAAHDKCRRSRKMSPPTTNVIPTTNIAPPANAASQRMSHPTECRTPAECPQDRRPVPANELCIVCGTEVAILVFSPAGKPFSYGDPSMENVVARFLNDGAAVPPKATPAAATPTPDRCDEIKQSLTYWTDCLETEKRRRGQLEAALKEPWPVPKPFWWDADLCSMSMPELIDYQNVLRQQQFHGSRAER</sequence>
<comment type="subcellular location">
    <subcellularLocation>
        <location evidence="1">Nucleus</location>
    </subcellularLocation>
</comment>
<dbReference type="GO" id="GO:0005634">
    <property type="term" value="C:nucleus"/>
    <property type="evidence" value="ECO:0007669"/>
    <property type="project" value="UniProtKB-SubCell"/>
</dbReference>
<comment type="caution">
    <text evidence="8">The sequence shown here is derived from an EMBL/GenBank/DDBJ whole genome shotgun (WGS) entry which is preliminary data.</text>
</comment>
<name>A0AAP0BZ64_9ASPA</name>
<accession>A0AAP0BZ64</accession>
<protein>
    <submittedName>
        <fullName evidence="8">Agamous-like MADS-box protein AGL61</fullName>
    </submittedName>
</protein>
<dbReference type="AlphaFoldDB" id="A0AAP0BZ64"/>
<evidence type="ECO:0000313" key="9">
    <source>
        <dbReference type="Proteomes" id="UP001418222"/>
    </source>
</evidence>
<organism evidence="8 9">
    <name type="scientific">Platanthera zijinensis</name>
    <dbReference type="NCBI Taxonomy" id="2320716"/>
    <lineage>
        <taxon>Eukaryota</taxon>
        <taxon>Viridiplantae</taxon>
        <taxon>Streptophyta</taxon>
        <taxon>Embryophyta</taxon>
        <taxon>Tracheophyta</taxon>
        <taxon>Spermatophyta</taxon>
        <taxon>Magnoliopsida</taxon>
        <taxon>Liliopsida</taxon>
        <taxon>Asparagales</taxon>
        <taxon>Orchidaceae</taxon>
        <taxon>Orchidoideae</taxon>
        <taxon>Orchideae</taxon>
        <taxon>Orchidinae</taxon>
        <taxon>Platanthera</taxon>
    </lineage>
</organism>
<feature type="region of interest" description="Disordered" evidence="6">
    <location>
        <begin position="30"/>
        <end position="105"/>
    </location>
</feature>
<dbReference type="PROSITE" id="PS50066">
    <property type="entry name" value="MADS_BOX_2"/>
    <property type="match status" value="1"/>
</dbReference>
<dbReference type="SUPFAM" id="SSF55455">
    <property type="entry name" value="SRF-like"/>
    <property type="match status" value="1"/>
</dbReference>
<dbReference type="Pfam" id="PF00319">
    <property type="entry name" value="SRF-TF"/>
    <property type="match status" value="1"/>
</dbReference>
<feature type="compositionally biased region" description="Low complexity" evidence="6">
    <location>
        <begin position="87"/>
        <end position="105"/>
    </location>
</feature>
<evidence type="ECO:0000259" key="7">
    <source>
        <dbReference type="PROSITE" id="PS50066"/>
    </source>
</evidence>
<evidence type="ECO:0000256" key="3">
    <source>
        <dbReference type="ARBA" id="ARBA00023125"/>
    </source>
</evidence>
<feature type="domain" description="MADS-box" evidence="7">
    <location>
        <begin position="130"/>
        <end position="159"/>
    </location>
</feature>
<keyword evidence="2" id="KW-0805">Transcription regulation</keyword>
<dbReference type="Gene3D" id="3.40.1810.10">
    <property type="entry name" value="Transcription factor, MADS-box"/>
    <property type="match status" value="1"/>
</dbReference>
<feature type="compositionally biased region" description="Basic residues" evidence="6">
    <location>
        <begin position="44"/>
        <end position="58"/>
    </location>
</feature>
<evidence type="ECO:0000256" key="1">
    <source>
        <dbReference type="ARBA" id="ARBA00004123"/>
    </source>
</evidence>
<dbReference type="GO" id="GO:0003677">
    <property type="term" value="F:DNA binding"/>
    <property type="evidence" value="ECO:0007669"/>
    <property type="project" value="UniProtKB-KW"/>
</dbReference>
<keyword evidence="9" id="KW-1185">Reference proteome</keyword>
<evidence type="ECO:0000256" key="6">
    <source>
        <dbReference type="SAM" id="MobiDB-lite"/>
    </source>
</evidence>
<dbReference type="Proteomes" id="UP001418222">
    <property type="component" value="Unassembled WGS sequence"/>
</dbReference>
<evidence type="ECO:0000256" key="5">
    <source>
        <dbReference type="ARBA" id="ARBA00023242"/>
    </source>
</evidence>
<dbReference type="EMBL" id="JBBWWQ010000002">
    <property type="protein sequence ID" value="KAK8954875.1"/>
    <property type="molecule type" value="Genomic_DNA"/>
</dbReference>
<dbReference type="InterPro" id="IPR036879">
    <property type="entry name" value="TF_MADSbox_sf"/>
</dbReference>